<dbReference type="Pfam" id="PF00534">
    <property type="entry name" value="Glycos_transf_1"/>
    <property type="match status" value="1"/>
</dbReference>
<accession>A0A2T3JNP2</accession>
<feature type="domain" description="Glycosyl transferase family 1" evidence="12">
    <location>
        <begin position="299"/>
        <end position="456"/>
    </location>
</feature>
<evidence type="ECO:0000256" key="2">
    <source>
        <dbReference type="ARBA" id="ARBA00002764"/>
    </source>
</evidence>
<dbReference type="AlphaFoldDB" id="A0A2T3JNP2"/>
<dbReference type="InterPro" id="IPR013534">
    <property type="entry name" value="Starch_synth_cat_dom"/>
</dbReference>
<evidence type="ECO:0000256" key="11">
    <source>
        <dbReference type="HAMAP-Rule" id="MF_00484"/>
    </source>
</evidence>
<dbReference type="Gene3D" id="3.40.50.2000">
    <property type="entry name" value="Glycogen Phosphorylase B"/>
    <property type="match status" value="2"/>
</dbReference>
<comment type="pathway">
    <text evidence="3 11">Glycan biosynthesis; glycogen biosynthesis.</text>
</comment>
<evidence type="ECO:0000256" key="7">
    <source>
        <dbReference type="ARBA" id="ARBA00022676"/>
    </source>
</evidence>
<name>A0A2T3JNP2_9GAMM</name>
<keyword evidence="7 11" id="KW-0328">Glycosyltransferase</keyword>
<dbReference type="SUPFAM" id="SSF53756">
    <property type="entry name" value="UDP-Glycosyltransferase/glycogen phosphorylase"/>
    <property type="match status" value="1"/>
</dbReference>
<keyword evidence="9 11" id="KW-0320">Glycogen biosynthesis</keyword>
<dbReference type="InterPro" id="IPR011835">
    <property type="entry name" value="GS/SS"/>
</dbReference>
<dbReference type="GO" id="GO:0004373">
    <property type="term" value="F:alpha-1,4-glucan glucosyltransferase (UDP-glucose donor) activity"/>
    <property type="evidence" value="ECO:0007669"/>
    <property type="project" value="InterPro"/>
</dbReference>
<evidence type="ECO:0000256" key="1">
    <source>
        <dbReference type="ARBA" id="ARBA00001478"/>
    </source>
</evidence>
<dbReference type="NCBIfam" id="NF001903">
    <property type="entry name" value="PRK00654.2-2"/>
    <property type="match status" value="1"/>
</dbReference>
<feature type="binding site" evidence="11">
    <location>
        <position position="27"/>
    </location>
    <ligand>
        <name>ADP-alpha-D-glucose</name>
        <dbReference type="ChEBI" id="CHEBI:57498"/>
    </ligand>
</feature>
<comment type="catalytic activity">
    <reaction evidence="1 11">
        <text>[(1-&gt;4)-alpha-D-glucosyl](n) + ADP-alpha-D-glucose = [(1-&gt;4)-alpha-D-glucosyl](n+1) + ADP + H(+)</text>
        <dbReference type="Rhea" id="RHEA:18189"/>
        <dbReference type="Rhea" id="RHEA-COMP:9584"/>
        <dbReference type="Rhea" id="RHEA-COMP:9587"/>
        <dbReference type="ChEBI" id="CHEBI:15378"/>
        <dbReference type="ChEBI" id="CHEBI:15444"/>
        <dbReference type="ChEBI" id="CHEBI:57498"/>
        <dbReference type="ChEBI" id="CHEBI:456216"/>
        <dbReference type="EC" id="2.4.1.21"/>
    </reaction>
</comment>
<evidence type="ECO:0000259" key="12">
    <source>
        <dbReference type="Pfam" id="PF00534"/>
    </source>
</evidence>
<dbReference type="Pfam" id="PF08323">
    <property type="entry name" value="Glyco_transf_5"/>
    <property type="match status" value="1"/>
</dbReference>
<evidence type="ECO:0000256" key="8">
    <source>
        <dbReference type="ARBA" id="ARBA00022679"/>
    </source>
</evidence>
<dbReference type="OrthoDB" id="9808590at2"/>
<evidence type="ECO:0000313" key="15">
    <source>
        <dbReference type="Proteomes" id="UP000240987"/>
    </source>
</evidence>
<dbReference type="CDD" id="cd03791">
    <property type="entry name" value="GT5_Glycogen_synthase_DULL1-like"/>
    <property type="match status" value="1"/>
</dbReference>
<dbReference type="NCBIfam" id="TIGR02095">
    <property type="entry name" value="glgA"/>
    <property type="match status" value="1"/>
</dbReference>
<feature type="domain" description="Starch synthase catalytic" evidence="13">
    <location>
        <begin position="14"/>
        <end position="252"/>
    </location>
</feature>
<dbReference type="GO" id="GO:0005978">
    <property type="term" value="P:glycogen biosynthetic process"/>
    <property type="evidence" value="ECO:0007669"/>
    <property type="project" value="UniProtKB-UniRule"/>
</dbReference>
<evidence type="ECO:0000256" key="6">
    <source>
        <dbReference type="ARBA" id="ARBA00019935"/>
    </source>
</evidence>
<reference evidence="14 15" key="1">
    <citation type="submission" date="2018-01" db="EMBL/GenBank/DDBJ databases">
        <title>Whole genome sequencing of Histamine producing bacteria.</title>
        <authorList>
            <person name="Butler K."/>
        </authorList>
    </citation>
    <scope>NUCLEOTIDE SEQUENCE [LARGE SCALE GENOMIC DNA]</scope>
    <source>
        <strain evidence="14 15">JCM 12947</strain>
    </source>
</reference>
<evidence type="ECO:0000313" key="14">
    <source>
        <dbReference type="EMBL" id="PSU50652.1"/>
    </source>
</evidence>
<dbReference type="EC" id="2.4.1.21" evidence="5 11"/>
<evidence type="ECO:0000259" key="13">
    <source>
        <dbReference type="Pfam" id="PF08323"/>
    </source>
</evidence>
<comment type="similarity">
    <text evidence="4 11">Belongs to the glycosyltransferase 1 family. Bacterial/plant glycogen synthase subfamily.</text>
</comment>
<evidence type="ECO:0000256" key="5">
    <source>
        <dbReference type="ARBA" id="ARBA00012588"/>
    </source>
</evidence>
<dbReference type="GO" id="GO:0005829">
    <property type="term" value="C:cytosol"/>
    <property type="evidence" value="ECO:0007669"/>
    <property type="project" value="TreeGrafter"/>
</dbReference>
<protein>
    <recommendedName>
        <fullName evidence="6 11">Glycogen synthase</fullName>
        <ecNumber evidence="5 11">2.4.1.21</ecNumber>
    </recommendedName>
    <alternativeName>
        <fullName evidence="10 11">Starch [bacterial glycogen] synthase</fullName>
    </alternativeName>
</protein>
<gene>
    <name evidence="11" type="primary">glgA</name>
    <name evidence="14" type="ORF">C9J12_04850</name>
</gene>
<dbReference type="UniPathway" id="UPA00164"/>
<evidence type="ECO:0000256" key="9">
    <source>
        <dbReference type="ARBA" id="ARBA00023056"/>
    </source>
</evidence>
<dbReference type="InterPro" id="IPR001296">
    <property type="entry name" value="Glyco_trans_1"/>
</dbReference>
<sequence>MATKKTSLTKHPLKILFVSSEVEGFAKTGGLADVAKSLPAALKKMGHDVRIVMPFYQTINGKDNAVAILSTELFVEPQPFAVSYQVMQLDEGNVPVYALDAPQYYDRPELYAENNQAYADNGERFTFLSAASLDLCEKLGFQPDVIHCNDWHTGLIPFLLKTRYAESDFFAKSKSVITIHNAVFKGVFNYDQYSLIPELIQRRYINAEMDPSHISMLKAGVAYADKVNAVSPNYASELLTHLGSHGMEADFQNRAKDLYGIINGCDYDDWNPETDAHIKQKFKANKVSLARGKKACRRDLQKQVNLPELDVPVYGMVCRLTEQKGLHYLIPVLEDFLLNDVQVVIVGTGDPTLASALRGISEQHSDKFAFVETYSNPLAHCVEAGVDFFMMPSEFEPCGLNQMYSLAYGTLPIVRSVGGLKDTVIDFDQTPLVATGFIYDAPTPEALLIKLQRSLLLYCQRPQEFKRLQQNAMACKFNWAESAEQYLDMYLGGEQSLVNEICNDKIGA</sequence>
<evidence type="ECO:0000256" key="10">
    <source>
        <dbReference type="ARBA" id="ARBA00031722"/>
    </source>
</evidence>
<dbReference type="HAMAP" id="MF_00484">
    <property type="entry name" value="Glycogen_synth"/>
    <property type="match status" value="1"/>
</dbReference>
<dbReference type="EMBL" id="PYMJ01000003">
    <property type="protein sequence ID" value="PSU50652.1"/>
    <property type="molecule type" value="Genomic_DNA"/>
</dbReference>
<comment type="caution">
    <text evidence="14">The sequence shown here is derived from an EMBL/GenBank/DDBJ whole genome shotgun (WGS) entry which is preliminary data.</text>
</comment>
<evidence type="ECO:0000256" key="4">
    <source>
        <dbReference type="ARBA" id="ARBA00010281"/>
    </source>
</evidence>
<dbReference type="RefSeq" id="WP_107241680.1">
    <property type="nucleotide sequence ID" value="NZ_PYMJ01000003.1"/>
</dbReference>
<keyword evidence="8 11" id="KW-0808">Transferase</keyword>
<dbReference type="Proteomes" id="UP000240987">
    <property type="component" value="Unassembled WGS sequence"/>
</dbReference>
<evidence type="ECO:0000256" key="3">
    <source>
        <dbReference type="ARBA" id="ARBA00004964"/>
    </source>
</evidence>
<organism evidence="14 15">
    <name type="scientific">Photobacterium frigidiphilum</name>
    <dbReference type="NCBI Taxonomy" id="264736"/>
    <lineage>
        <taxon>Bacteria</taxon>
        <taxon>Pseudomonadati</taxon>
        <taxon>Pseudomonadota</taxon>
        <taxon>Gammaproteobacteria</taxon>
        <taxon>Vibrionales</taxon>
        <taxon>Vibrionaceae</taxon>
        <taxon>Photobacterium</taxon>
    </lineage>
</organism>
<dbReference type="GO" id="GO:0009011">
    <property type="term" value="F:alpha-1,4-glucan glucosyltransferase (ADP-glucose donor) activity"/>
    <property type="evidence" value="ECO:0007669"/>
    <property type="project" value="UniProtKB-UniRule"/>
</dbReference>
<dbReference type="PANTHER" id="PTHR45825">
    <property type="entry name" value="GRANULE-BOUND STARCH SYNTHASE 1, CHLOROPLASTIC/AMYLOPLASTIC"/>
    <property type="match status" value="1"/>
</dbReference>
<dbReference type="PANTHER" id="PTHR45825:SF11">
    <property type="entry name" value="ALPHA AMYLASE DOMAIN-CONTAINING PROTEIN"/>
    <property type="match status" value="1"/>
</dbReference>
<comment type="function">
    <text evidence="2 11">Synthesizes alpha-1,4-glucan chains using ADP-glucose.</text>
</comment>
<proteinExistence type="inferred from homology"/>
<keyword evidence="15" id="KW-1185">Reference proteome</keyword>